<evidence type="ECO:0000313" key="6">
    <source>
        <dbReference type="Proteomes" id="UP000003786"/>
    </source>
</evidence>
<name>J4C367_THEOR</name>
<dbReference type="InterPro" id="IPR036427">
    <property type="entry name" value="Bromodomain-like_sf"/>
</dbReference>
<dbReference type="eggNOG" id="KOG1474">
    <property type="taxonomic scope" value="Eukaryota"/>
</dbReference>
<dbReference type="STRING" id="869250.J4C367"/>
<evidence type="ECO:0000256" key="1">
    <source>
        <dbReference type="ARBA" id="ARBA00023117"/>
    </source>
</evidence>
<dbReference type="OrthoDB" id="21449at2759"/>
<gene>
    <name evidence="5" type="ORF">TOT_020000182</name>
</gene>
<dbReference type="EMBL" id="AP011947">
    <property type="protein sequence ID" value="BAM39911.1"/>
    <property type="molecule type" value="Genomic_DNA"/>
</dbReference>
<proteinExistence type="predicted"/>
<dbReference type="KEGG" id="tot:TOT_020000182"/>
<keyword evidence="6" id="KW-1185">Reference proteome</keyword>
<dbReference type="VEuPathDB" id="PiroplasmaDB:TOT_020000182"/>
<evidence type="ECO:0000256" key="2">
    <source>
        <dbReference type="PROSITE-ProRule" id="PRU00035"/>
    </source>
</evidence>
<dbReference type="InterPro" id="IPR052442">
    <property type="entry name" value="Env_Response_Regulator"/>
</dbReference>
<sequence>MESQLNWMKYCQDHIIKRMRSDRYGSLFLNPVLEASDSIIPAYVKENYRLVIKNPMDYKTVKSKLENGMYSKPEEFFDDMKLIYDNCMRFNPPVGASKWAHDAAMSNLKKFTKMWETASKTVYSLYEKDCKSFSESGALEETSQAPSSVPNDFQVPILSSTNYLNESDLNSARMNETSEGPLSPNDSLNLFSDPLINSLDLHCNFSNNITPRNKWSFRLNLQSIQEYKVRNGFLNQAPEINSFSNYLDPVPVPVPVPVVAPEVPIENTASPVNFDAYQSDVMSTVQSSVDVQNFGPYNESALNTVDATMEYGALEQDSSPSFPVEVPDMLSKNDDGVVCVSFFSQGECNRLFPNCNIIGMSAEKQNYNISDVSIRYIYNQLYMNDINLKFDQKKEVAQDPQTLEEEYRLKENRSKVKINFSNIRDANKYYGPNSVNYYKKSDLNVPQGTDGTQPGAQRKHPRVNVFYGSEDSDENGHQADMSTGRFTKLVNKFVGNGTGVDANLASSRGVGSDGGNDGDRDAYSNGVGSGKELHSAVPPELMPAPGTYRLKGPPGDALPPRDDVVDLFIEIDSNSILNVSEAEGLLERNLFSRVAVKGQFFKIYEKPDLSLLCGNDGYFKLDESGFVFEDADMKHIRIFFFNCSKSRVRVSCKRSTFTELVLQNRYNFSLVSNLHNEFKLGNVSNLPFFTLPNSTPICFSKQQDILYRFQQIHNSLPVKLLALHIISPQICRL</sequence>
<dbReference type="AlphaFoldDB" id="J4C367"/>
<evidence type="ECO:0000259" key="4">
    <source>
        <dbReference type="PROSITE" id="PS50014"/>
    </source>
</evidence>
<accession>J4C367</accession>
<feature type="region of interest" description="Disordered" evidence="3">
    <location>
        <begin position="501"/>
        <end position="556"/>
    </location>
</feature>
<dbReference type="Pfam" id="PF00439">
    <property type="entry name" value="Bromodomain"/>
    <property type="match status" value="1"/>
</dbReference>
<dbReference type="Proteomes" id="UP000003786">
    <property type="component" value="Chromosome 2"/>
</dbReference>
<dbReference type="RefSeq" id="XP_009690212.1">
    <property type="nucleotide sequence ID" value="XM_009691917.1"/>
</dbReference>
<dbReference type="Gene3D" id="1.20.920.10">
    <property type="entry name" value="Bromodomain-like"/>
    <property type="match status" value="2"/>
</dbReference>
<evidence type="ECO:0000313" key="5">
    <source>
        <dbReference type="EMBL" id="BAM39911.1"/>
    </source>
</evidence>
<keyword evidence="1 2" id="KW-0103">Bromodomain</keyword>
<evidence type="ECO:0000256" key="3">
    <source>
        <dbReference type="SAM" id="MobiDB-lite"/>
    </source>
</evidence>
<dbReference type="PRINTS" id="PR00503">
    <property type="entry name" value="BROMODOMAIN"/>
</dbReference>
<organism evidence="5 6">
    <name type="scientific">Theileria orientalis strain Shintoku</name>
    <dbReference type="NCBI Taxonomy" id="869250"/>
    <lineage>
        <taxon>Eukaryota</taxon>
        <taxon>Sar</taxon>
        <taxon>Alveolata</taxon>
        <taxon>Apicomplexa</taxon>
        <taxon>Aconoidasida</taxon>
        <taxon>Piroplasmida</taxon>
        <taxon>Theileriidae</taxon>
        <taxon>Theileria</taxon>
    </lineage>
</organism>
<dbReference type="InterPro" id="IPR001487">
    <property type="entry name" value="Bromodomain"/>
</dbReference>
<protein>
    <recommendedName>
        <fullName evidence="4">Bromo domain-containing protein</fullName>
    </recommendedName>
</protein>
<dbReference type="PROSITE" id="PS50014">
    <property type="entry name" value="BROMODOMAIN_2"/>
    <property type="match status" value="1"/>
</dbReference>
<dbReference type="GeneID" id="20714354"/>
<dbReference type="PANTHER" id="PTHR46136">
    <property type="entry name" value="TRANSCRIPTION FACTOR GTE8"/>
    <property type="match status" value="1"/>
</dbReference>
<dbReference type="OMA" id="DNCMRFN"/>
<dbReference type="SUPFAM" id="SSF47370">
    <property type="entry name" value="Bromodomain"/>
    <property type="match status" value="1"/>
</dbReference>
<reference evidence="5 6" key="1">
    <citation type="journal article" date="2012" name="MBio">
        <title>Comparative genome analysis of three eukaryotic parasites with differing abilities to transform leukocytes reveals key mediators of Theileria-induced leukocyte transformation.</title>
        <authorList>
            <person name="Hayashida K."/>
            <person name="Hara Y."/>
            <person name="Abe T."/>
            <person name="Yamasaki C."/>
            <person name="Toyoda A."/>
            <person name="Kosuge T."/>
            <person name="Suzuki Y."/>
            <person name="Sato Y."/>
            <person name="Kawashima S."/>
            <person name="Katayama T."/>
            <person name="Wakaguri H."/>
            <person name="Inoue N."/>
            <person name="Homma K."/>
            <person name="Tada-Umezaki M."/>
            <person name="Yagi Y."/>
            <person name="Fujii Y."/>
            <person name="Habara T."/>
            <person name="Kanehisa M."/>
            <person name="Watanabe H."/>
            <person name="Ito K."/>
            <person name="Gojobori T."/>
            <person name="Sugawara H."/>
            <person name="Imanishi T."/>
            <person name="Weir W."/>
            <person name="Gardner M."/>
            <person name="Pain A."/>
            <person name="Shiels B."/>
            <person name="Hattori M."/>
            <person name="Nene V."/>
            <person name="Sugimoto C."/>
        </authorList>
    </citation>
    <scope>NUCLEOTIDE SEQUENCE [LARGE SCALE GENOMIC DNA]</scope>
    <source>
        <strain evidence="5 6">Shintoku</strain>
    </source>
</reference>
<dbReference type="PANTHER" id="PTHR46136:SF1">
    <property type="entry name" value="TRANSCRIPTION FACTOR GTE11-RELATED"/>
    <property type="match status" value="1"/>
</dbReference>
<dbReference type="SMART" id="SM00297">
    <property type="entry name" value="BROMO"/>
    <property type="match status" value="1"/>
</dbReference>
<feature type="domain" description="Bromo" evidence="4">
    <location>
        <begin position="20"/>
        <end position="98"/>
    </location>
</feature>